<evidence type="ECO:0000256" key="2">
    <source>
        <dbReference type="ARBA" id="ARBA00008598"/>
    </source>
</evidence>
<dbReference type="GO" id="GO:0009035">
    <property type="term" value="F:type I site-specific deoxyribonuclease activity"/>
    <property type="evidence" value="ECO:0007669"/>
    <property type="project" value="UniProtKB-EC"/>
</dbReference>
<dbReference type="Pfam" id="PF22679">
    <property type="entry name" value="T1R_D3-like"/>
    <property type="match status" value="1"/>
</dbReference>
<evidence type="ECO:0000256" key="3">
    <source>
        <dbReference type="ARBA" id="ARBA00011296"/>
    </source>
</evidence>
<dbReference type="RefSeq" id="WP_125640913.1">
    <property type="nucleotide sequence ID" value="NZ_JBHSSJ010000005.1"/>
</dbReference>
<comment type="function">
    <text evidence="11">Subunit R is required for both nuclease and ATPase activities, but not for modification.</text>
</comment>
<name>A0ABW1TPW2_9LACO</name>
<comment type="subunit">
    <text evidence="3 11">The type I restriction/modification system is composed of three polypeptides R, M and S.</text>
</comment>
<keyword evidence="14" id="KW-1185">Reference proteome</keyword>
<organism evidence="13 14">
    <name type="scientific">Levilactobacillus tangyuanensis</name>
    <dbReference type="NCBI Taxonomy" id="2486021"/>
    <lineage>
        <taxon>Bacteria</taxon>
        <taxon>Bacillati</taxon>
        <taxon>Bacillota</taxon>
        <taxon>Bacilli</taxon>
        <taxon>Lactobacillales</taxon>
        <taxon>Lactobacillaceae</taxon>
        <taxon>Levilactobacillus</taxon>
    </lineage>
</organism>
<keyword evidence="10 11" id="KW-0238">DNA-binding</keyword>
<dbReference type="Gene3D" id="3.90.1570.50">
    <property type="match status" value="1"/>
</dbReference>
<dbReference type="InterPro" id="IPR022625">
    <property type="entry name" value="TypeI_RM_Rsu_C"/>
</dbReference>
<comment type="similarity">
    <text evidence="2 11">Belongs to the HsdR family.</text>
</comment>
<dbReference type="InterPro" id="IPR004473">
    <property type="entry name" value="Restrct_endonuc_typeI_HsdR"/>
</dbReference>
<dbReference type="InterPro" id="IPR055180">
    <property type="entry name" value="HsdR_RecA-like_helicase_dom_2"/>
</dbReference>
<evidence type="ECO:0000256" key="1">
    <source>
        <dbReference type="ARBA" id="ARBA00000851"/>
    </source>
</evidence>
<comment type="caution">
    <text evidence="13">The sequence shown here is derived from an EMBL/GenBank/DDBJ whole genome shotgun (WGS) entry which is preliminary data.</text>
</comment>
<dbReference type="InterPro" id="IPR027417">
    <property type="entry name" value="P-loop_NTPase"/>
</dbReference>
<accession>A0ABW1TPW2</accession>
<evidence type="ECO:0000256" key="6">
    <source>
        <dbReference type="ARBA" id="ARBA00022747"/>
    </source>
</evidence>
<dbReference type="InterPro" id="IPR014001">
    <property type="entry name" value="Helicase_ATP-bd"/>
</dbReference>
<dbReference type="Pfam" id="PF04313">
    <property type="entry name" value="HSDR_N"/>
    <property type="match status" value="1"/>
</dbReference>
<dbReference type="Pfam" id="PF12008">
    <property type="entry name" value="EcoR124_C"/>
    <property type="match status" value="1"/>
</dbReference>
<evidence type="ECO:0000256" key="5">
    <source>
        <dbReference type="ARBA" id="ARBA00022741"/>
    </source>
</evidence>
<gene>
    <name evidence="13" type="ORF">ACFQET_05740</name>
</gene>
<keyword evidence="6 11" id="KW-0680">Restriction system</keyword>
<dbReference type="PANTHER" id="PTHR30195">
    <property type="entry name" value="TYPE I SITE-SPECIFIC DEOXYRIBONUCLEASE PROTEIN SUBUNIT M AND R"/>
    <property type="match status" value="1"/>
</dbReference>
<dbReference type="InterPro" id="IPR040980">
    <property type="entry name" value="SWI2_SNF2"/>
</dbReference>
<dbReference type="CDD" id="cd18800">
    <property type="entry name" value="SF2_C_EcoR124I-like"/>
    <property type="match status" value="1"/>
</dbReference>
<evidence type="ECO:0000256" key="10">
    <source>
        <dbReference type="ARBA" id="ARBA00023125"/>
    </source>
</evidence>
<dbReference type="Proteomes" id="UP001596191">
    <property type="component" value="Unassembled WGS sequence"/>
</dbReference>
<dbReference type="InterPro" id="IPR007409">
    <property type="entry name" value="Restrct_endonuc_type1_HsdR_N"/>
</dbReference>
<keyword evidence="5 11" id="KW-0547">Nucleotide-binding</keyword>
<proteinExistence type="inferred from homology"/>
<dbReference type="CDD" id="cd22332">
    <property type="entry name" value="HsdR_N"/>
    <property type="match status" value="1"/>
</dbReference>
<dbReference type="InterPro" id="IPR051268">
    <property type="entry name" value="Type-I_R_enzyme_R_subunit"/>
</dbReference>
<evidence type="ECO:0000313" key="14">
    <source>
        <dbReference type="Proteomes" id="UP001596191"/>
    </source>
</evidence>
<evidence type="ECO:0000313" key="13">
    <source>
        <dbReference type="EMBL" id="MFC6275014.1"/>
    </source>
</evidence>
<reference evidence="14" key="1">
    <citation type="journal article" date="2019" name="Int. J. Syst. Evol. Microbiol.">
        <title>The Global Catalogue of Microorganisms (GCM) 10K type strain sequencing project: providing services to taxonomists for standard genome sequencing and annotation.</title>
        <authorList>
            <consortium name="The Broad Institute Genomics Platform"/>
            <consortium name="The Broad Institute Genome Sequencing Center for Infectious Disease"/>
            <person name="Wu L."/>
            <person name="Ma J."/>
        </authorList>
    </citation>
    <scope>NUCLEOTIDE SEQUENCE [LARGE SCALE GENOMIC DNA]</scope>
    <source>
        <strain evidence="14">CCM 8907</strain>
    </source>
</reference>
<keyword evidence="8 11" id="KW-0378">Hydrolase</keyword>
<comment type="catalytic activity">
    <reaction evidence="1 11">
        <text>Endonucleolytic cleavage of DNA to give random double-stranded fragments with terminal 5'-phosphates, ATP is simultaneously hydrolyzed.</text>
        <dbReference type="EC" id="3.1.21.3"/>
    </reaction>
</comment>
<dbReference type="Pfam" id="PF18766">
    <property type="entry name" value="SWI2_SNF2"/>
    <property type="match status" value="1"/>
</dbReference>
<dbReference type="NCBIfam" id="TIGR00348">
    <property type="entry name" value="hsdR"/>
    <property type="match status" value="1"/>
</dbReference>
<feature type="domain" description="Helicase ATP-binding" evidence="12">
    <location>
        <begin position="279"/>
        <end position="431"/>
    </location>
</feature>
<protein>
    <recommendedName>
        <fullName evidence="11">Type I restriction enzyme endonuclease subunit</fullName>
        <shortName evidence="11">R protein</shortName>
        <ecNumber evidence="11">3.1.21.3</ecNumber>
    </recommendedName>
    <alternativeName>
        <fullName evidence="11">Type-1 restriction enzyme R protein</fullName>
    </alternativeName>
</protein>
<dbReference type="SUPFAM" id="SSF52540">
    <property type="entry name" value="P-loop containing nucleoside triphosphate hydrolases"/>
    <property type="match status" value="1"/>
</dbReference>
<keyword evidence="4" id="KW-0540">Nuclease</keyword>
<keyword evidence="9 11" id="KW-0067">ATP-binding</keyword>
<evidence type="ECO:0000256" key="4">
    <source>
        <dbReference type="ARBA" id="ARBA00022722"/>
    </source>
</evidence>
<dbReference type="Gene3D" id="3.40.50.300">
    <property type="entry name" value="P-loop containing nucleotide triphosphate hydrolases"/>
    <property type="match status" value="2"/>
</dbReference>
<dbReference type="SMART" id="SM00487">
    <property type="entry name" value="DEXDc"/>
    <property type="match status" value="1"/>
</dbReference>
<dbReference type="EMBL" id="JBHSSJ010000005">
    <property type="protein sequence ID" value="MFC6275014.1"/>
    <property type="molecule type" value="Genomic_DNA"/>
</dbReference>
<sequence length="1042" mass="118904">MDAELEFENKLIGYLEQIGGTKQWQYVPDITQTEQLWANFKQILEKNNQDKIDKPLSGNEFAQVKKQIDDLETPYLAGKFLYGLNGVSQVEIDMDDGRHIFLTVFDQANVGAGNTVYQVVNQIERPHKLAGYRDRRFDTTLLINGLPIIHIEEKAANHNVTEALNQMEQYATEGQFTDIYSTVQILIGMTPDDTRYMANTTADKFNFDFAFHWQREDNNQPVMAWRDFLNRMLSIPMAHQMATNYMILDGTQHHQMLKVMRPYQVYATRKVIQQIKEASFNLDSQKLGYIWHTTGSGKTISSFKTAWLASRLPNVDKVVFIVDRIALTQQTVDNYSAYDPDTNDENKNGVVTDTANVSVLGQKIRQKGGGIVVTSIQKLDRLVQRANFKKPDQHIVFIVDEAHRSTSGDMLQRAKAGFPHGAWVGYTGTPSFDGITTQEIFGDLLHAYTIREAIADRNVLGFKVDFNTTLSEDVLKEQYLPAFYQEKHPDWTQEQIKYKIDHLSREDMDDSVNSGVYDDNDDHVKLVVDDILNKWRNRSVSGRYSAMLTTHVGGGKASSPMAIKYFEEFQRRNAELPADKRLKVAVTFSQDNSNGNHMLQTNQGLHNAMVAYNKQFGTAFGDDTVKEYTEDVVSRLNRSISTDPADYLNIVIVIDQLLTGFDAPYLNTLYVDRTMQGANLIQAYSRTNRIQDMQQKPYGRIVNYRWPAQTEKLMNEALRTYADRNSANIQIELPNTDEDGVDVIAPDFEATQATATKLVDQLADLTNGFDHIPASEAKQDQALDLLKQYNHAMALLKQDDSYDYDEPDKLLETIGITPDQEVRLTNSIANNLVDAIVKRDTDNGINYGDFDLQMEHVNEVKVNYDYLEELIAQFLNETNDGDQDAADETFGKINDMADQLADRQYGQQVKRMAADVHNGQLDHDLVPEYPVKSSAIKGILEEHNQRSRRTVILAFRQKWGLVDAEGVKDEMNLILDRHITGNDDLSENNELTDIITKGQRYYKTDATDENIQALSKIKYRNQLRSEFTKFADQINQEFKEQL</sequence>
<evidence type="ECO:0000256" key="7">
    <source>
        <dbReference type="ARBA" id="ARBA00022759"/>
    </source>
</evidence>
<evidence type="ECO:0000256" key="9">
    <source>
        <dbReference type="ARBA" id="ARBA00022840"/>
    </source>
</evidence>
<evidence type="ECO:0000259" key="12">
    <source>
        <dbReference type="PROSITE" id="PS51192"/>
    </source>
</evidence>
<evidence type="ECO:0000256" key="8">
    <source>
        <dbReference type="ARBA" id="ARBA00022801"/>
    </source>
</evidence>
<keyword evidence="7 13" id="KW-0255">Endonuclease</keyword>
<evidence type="ECO:0000256" key="11">
    <source>
        <dbReference type="RuleBase" id="RU364115"/>
    </source>
</evidence>
<dbReference type="PANTHER" id="PTHR30195:SF16">
    <property type="entry name" value="TYPE I RESTRICTION ENZYME ENDONUCLEASE SUBUNIT"/>
    <property type="match status" value="1"/>
</dbReference>
<dbReference type="EC" id="3.1.21.3" evidence="11"/>
<dbReference type="PROSITE" id="PS51192">
    <property type="entry name" value="HELICASE_ATP_BIND_1"/>
    <property type="match status" value="1"/>
</dbReference>